<reference evidence="1" key="1">
    <citation type="submission" date="2021-12" db="EMBL/GenBank/DDBJ databases">
        <authorList>
            <person name="Rodrigo-Torres L."/>
            <person name="Arahal R. D."/>
            <person name="Lucena T."/>
        </authorList>
    </citation>
    <scope>NUCLEOTIDE SEQUENCE</scope>
    <source>
        <strain evidence="1">CECT 8858</strain>
    </source>
</reference>
<protein>
    <submittedName>
        <fullName evidence="1">Uncharacterized protein</fullName>
    </submittedName>
</protein>
<comment type="caution">
    <text evidence="1">The sequence shown here is derived from an EMBL/GenBank/DDBJ whole genome shotgun (WGS) entry which is preliminary data.</text>
</comment>
<gene>
    <name evidence="1" type="ORF">EMA8858_01512</name>
</gene>
<keyword evidence="2" id="KW-1185">Reference proteome</keyword>
<proteinExistence type="predicted"/>
<name>A0ABN8ETV2_9BACT</name>
<organism evidence="1 2">
    <name type="scientific">Emticicia aquatica</name>
    <dbReference type="NCBI Taxonomy" id="1681835"/>
    <lineage>
        <taxon>Bacteria</taxon>
        <taxon>Pseudomonadati</taxon>
        <taxon>Bacteroidota</taxon>
        <taxon>Cytophagia</taxon>
        <taxon>Cytophagales</taxon>
        <taxon>Leadbetterellaceae</taxon>
        <taxon>Emticicia</taxon>
    </lineage>
</organism>
<evidence type="ECO:0000313" key="1">
    <source>
        <dbReference type="EMBL" id="CAH0995391.1"/>
    </source>
</evidence>
<sequence>MPYEITLCAGGDCPIKQYCYRHTAEILGRQDFFGSVPFDYTTKKCYYFLKNEAYFEQIRKNAYKIWENNGKPDNSSVSHWQLAEEVFFLSL</sequence>
<dbReference type="RefSeq" id="WP_238805945.1">
    <property type="nucleotide sequence ID" value="NZ_CAKLPY010000001.1"/>
</dbReference>
<evidence type="ECO:0000313" key="2">
    <source>
        <dbReference type="Proteomes" id="UP000837932"/>
    </source>
</evidence>
<dbReference type="Proteomes" id="UP000837932">
    <property type="component" value="Unassembled WGS sequence"/>
</dbReference>
<dbReference type="InterPro" id="IPR021327">
    <property type="entry name" value="DUF2934"/>
</dbReference>
<dbReference type="Pfam" id="PF11154">
    <property type="entry name" value="DUF2934"/>
    <property type="match status" value="1"/>
</dbReference>
<accession>A0ABN8ETV2</accession>
<dbReference type="EMBL" id="CAKLPY010000001">
    <property type="protein sequence ID" value="CAH0995391.1"/>
    <property type="molecule type" value="Genomic_DNA"/>
</dbReference>